<dbReference type="Gene3D" id="3.40.30.10">
    <property type="entry name" value="Glutaredoxin"/>
    <property type="match status" value="1"/>
</dbReference>
<feature type="domain" description="Thioredoxin" evidence="7">
    <location>
        <begin position="38"/>
        <end position="188"/>
    </location>
</feature>
<accession>A0ABR8N5Q7</accession>
<dbReference type="Pfam" id="PF13462">
    <property type="entry name" value="Thioredoxin_4"/>
    <property type="match status" value="1"/>
</dbReference>
<name>A0ABR8N5Q7_9BACL</name>
<organism evidence="8 9">
    <name type="scientific">Paenibacillus terricola</name>
    <dbReference type="NCBI Taxonomy" id="2763503"/>
    <lineage>
        <taxon>Bacteria</taxon>
        <taxon>Bacillati</taxon>
        <taxon>Bacillota</taxon>
        <taxon>Bacilli</taxon>
        <taxon>Bacillales</taxon>
        <taxon>Paenibacillaceae</taxon>
        <taxon>Paenibacillus</taxon>
    </lineage>
</organism>
<keyword evidence="3" id="KW-0560">Oxidoreductase</keyword>
<sequence length="244" mass="27684">MGQAVSKSTYKQNRKDLRIRSKERQKKVRTLMWASGGILLVAIILLFALAPKPDPAEFDFDNIPTLGSKDAKVKIVEFGDFKCPACQQFSQDVKPELIKEYIDKGIVSLSFMNYHFIGADSKTAALAGLAVYHQSNDEFWKYYQALYDKQPDEREPWATVDYLVQLAKDEKLNIDYDKLRSDIENETYAKELSDHMSRVRQLNITGTPTLFVNGTKVGGSDTLYWEPVKAAVEKALKDLDEAGQ</sequence>
<evidence type="ECO:0000256" key="6">
    <source>
        <dbReference type="SAM" id="Phobius"/>
    </source>
</evidence>
<comment type="similarity">
    <text evidence="1">Belongs to the thioredoxin family. DsbA subfamily.</text>
</comment>
<keyword evidence="9" id="KW-1185">Reference proteome</keyword>
<dbReference type="SUPFAM" id="SSF52833">
    <property type="entry name" value="Thioredoxin-like"/>
    <property type="match status" value="1"/>
</dbReference>
<proteinExistence type="inferred from homology"/>
<evidence type="ECO:0000256" key="5">
    <source>
        <dbReference type="ARBA" id="ARBA00023284"/>
    </source>
</evidence>
<evidence type="ECO:0000256" key="1">
    <source>
        <dbReference type="ARBA" id="ARBA00005791"/>
    </source>
</evidence>
<evidence type="ECO:0000313" key="9">
    <source>
        <dbReference type="Proteomes" id="UP000609346"/>
    </source>
</evidence>
<protein>
    <submittedName>
        <fullName evidence="8">DsbA family protein</fullName>
    </submittedName>
</protein>
<keyword evidence="4" id="KW-1015">Disulfide bond</keyword>
<dbReference type="Proteomes" id="UP000609346">
    <property type="component" value="Unassembled WGS sequence"/>
</dbReference>
<evidence type="ECO:0000313" key="8">
    <source>
        <dbReference type="EMBL" id="MBD3922581.1"/>
    </source>
</evidence>
<evidence type="ECO:0000256" key="2">
    <source>
        <dbReference type="ARBA" id="ARBA00022729"/>
    </source>
</evidence>
<dbReference type="InterPro" id="IPR012336">
    <property type="entry name" value="Thioredoxin-like_fold"/>
</dbReference>
<dbReference type="PANTHER" id="PTHR13887">
    <property type="entry name" value="GLUTATHIONE S-TRANSFERASE KAPPA"/>
    <property type="match status" value="1"/>
</dbReference>
<comment type="caution">
    <text evidence="8">The sequence shown here is derived from an EMBL/GenBank/DDBJ whole genome shotgun (WGS) entry which is preliminary data.</text>
</comment>
<dbReference type="PROSITE" id="PS51352">
    <property type="entry name" value="THIOREDOXIN_2"/>
    <property type="match status" value="1"/>
</dbReference>
<dbReference type="InterPro" id="IPR036249">
    <property type="entry name" value="Thioredoxin-like_sf"/>
</dbReference>
<gene>
    <name evidence="8" type="ORF">H8B09_27895</name>
</gene>
<keyword evidence="6" id="KW-0472">Membrane</keyword>
<evidence type="ECO:0000256" key="4">
    <source>
        <dbReference type="ARBA" id="ARBA00023157"/>
    </source>
</evidence>
<dbReference type="RefSeq" id="WP_191206888.1">
    <property type="nucleotide sequence ID" value="NZ_JACXZA010000010.1"/>
</dbReference>
<dbReference type="PANTHER" id="PTHR13887:SF14">
    <property type="entry name" value="DISULFIDE BOND FORMATION PROTEIN D"/>
    <property type="match status" value="1"/>
</dbReference>
<evidence type="ECO:0000256" key="3">
    <source>
        <dbReference type="ARBA" id="ARBA00023002"/>
    </source>
</evidence>
<keyword evidence="5" id="KW-0676">Redox-active center</keyword>
<keyword evidence="6" id="KW-1133">Transmembrane helix</keyword>
<dbReference type="EMBL" id="JACXZA010000010">
    <property type="protein sequence ID" value="MBD3922581.1"/>
    <property type="molecule type" value="Genomic_DNA"/>
</dbReference>
<evidence type="ECO:0000259" key="7">
    <source>
        <dbReference type="PROSITE" id="PS51352"/>
    </source>
</evidence>
<reference evidence="8 9" key="1">
    <citation type="submission" date="2020-09" db="EMBL/GenBank/DDBJ databases">
        <title>Paenibacillus sp. strain PR3 16S rRNA gene Genome sequencing and assembly.</title>
        <authorList>
            <person name="Kim J."/>
        </authorList>
    </citation>
    <scope>NUCLEOTIDE SEQUENCE [LARGE SCALE GENOMIC DNA]</scope>
    <source>
        <strain evidence="8 9">PR3</strain>
    </source>
</reference>
<keyword evidence="2" id="KW-0732">Signal</keyword>
<dbReference type="InterPro" id="IPR013766">
    <property type="entry name" value="Thioredoxin_domain"/>
</dbReference>
<feature type="transmembrane region" description="Helical" evidence="6">
    <location>
        <begin position="30"/>
        <end position="50"/>
    </location>
</feature>
<keyword evidence="6" id="KW-0812">Transmembrane</keyword>